<evidence type="ECO:0000313" key="4">
    <source>
        <dbReference type="Proteomes" id="UP001237642"/>
    </source>
</evidence>
<keyword evidence="4" id="KW-1185">Reference proteome</keyword>
<sequence>MLGFVKLAYCFFASLYGPLLLDTGMTVERNKIHRRVVPYNRGLLLKYLGLINVERVGHCINSCLGRTTTLGDNQSGDKKSLPRTPSHVQMHKPKTPLDISTPIKILNLEHPFRSVHYVAA</sequence>
<feature type="chain" id="PRO_5042106041" description="Secreted protein" evidence="2">
    <location>
        <begin position="22"/>
        <end position="120"/>
    </location>
</feature>
<name>A0AAD8J7N7_9APIA</name>
<gene>
    <name evidence="3" type="ORF">POM88_007901</name>
</gene>
<dbReference type="Proteomes" id="UP001237642">
    <property type="component" value="Unassembled WGS sequence"/>
</dbReference>
<feature type="region of interest" description="Disordered" evidence="1">
    <location>
        <begin position="71"/>
        <end position="92"/>
    </location>
</feature>
<evidence type="ECO:0000256" key="2">
    <source>
        <dbReference type="SAM" id="SignalP"/>
    </source>
</evidence>
<dbReference type="EMBL" id="JAUIZM010000002">
    <property type="protein sequence ID" value="KAK1398038.1"/>
    <property type="molecule type" value="Genomic_DNA"/>
</dbReference>
<evidence type="ECO:0000256" key="1">
    <source>
        <dbReference type="SAM" id="MobiDB-lite"/>
    </source>
</evidence>
<accession>A0AAD8J7N7</accession>
<evidence type="ECO:0000313" key="3">
    <source>
        <dbReference type="EMBL" id="KAK1398038.1"/>
    </source>
</evidence>
<reference evidence="3" key="1">
    <citation type="submission" date="2023-02" db="EMBL/GenBank/DDBJ databases">
        <title>Genome of toxic invasive species Heracleum sosnowskyi carries increased number of genes despite the absence of recent whole-genome duplications.</title>
        <authorList>
            <person name="Schelkunov M."/>
            <person name="Shtratnikova V."/>
            <person name="Makarenko M."/>
            <person name="Klepikova A."/>
            <person name="Omelchenko D."/>
            <person name="Novikova G."/>
            <person name="Obukhova E."/>
            <person name="Bogdanov V."/>
            <person name="Penin A."/>
            <person name="Logacheva M."/>
        </authorList>
    </citation>
    <scope>NUCLEOTIDE SEQUENCE</scope>
    <source>
        <strain evidence="3">Hsosn_3</strain>
        <tissue evidence="3">Leaf</tissue>
    </source>
</reference>
<protein>
    <recommendedName>
        <fullName evidence="5">Secreted protein</fullName>
    </recommendedName>
</protein>
<reference evidence="3" key="2">
    <citation type="submission" date="2023-05" db="EMBL/GenBank/DDBJ databases">
        <authorList>
            <person name="Schelkunov M.I."/>
        </authorList>
    </citation>
    <scope>NUCLEOTIDE SEQUENCE</scope>
    <source>
        <strain evidence="3">Hsosn_3</strain>
        <tissue evidence="3">Leaf</tissue>
    </source>
</reference>
<organism evidence="3 4">
    <name type="scientific">Heracleum sosnowskyi</name>
    <dbReference type="NCBI Taxonomy" id="360622"/>
    <lineage>
        <taxon>Eukaryota</taxon>
        <taxon>Viridiplantae</taxon>
        <taxon>Streptophyta</taxon>
        <taxon>Embryophyta</taxon>
        <taxon>Tracheophyta</taxon>
        <taxon>Spermatophyta</taxon>
        <taxon>Magnoliopsida</taxon>
        <taxon>eudicotyledons</taxon>
        <taxon>Gunneridae</taxon>
        <taxon>Pentapetalae</taxon>
        <taxon>asterids</taxon>
        <taxon>campanulids</taxon>
        <taxon>Apiales</taxon>
        <taxon>Apiaceae</taxon>
        <taxon>Apioideae</taxon>
        <taxon>apioid superclade</taxon>
        <taxon>Tordylieae</taxon>
        <taxon>Tordyliinae</taxon>
        <taxon>Heracleum</taxon>
    </lineage>
</organism>
<evidence type="ECO:0008006" key="5">
    <source>
        <dbReference type="Google" id="ProtNLM"/>
    </source>
</evidence>
<keyword evidence="2" id="KW-0732">Signal</keyword>
<feature type="signal peptide" evidence="2">
    <location>
        <begin position="1"/>
        <end position="21"/>
    </location>
</feature>
<comment type="caution">
    <text evidence="3">The sequence shown here is derived from an EMBL/GenBank/DDBJ whole genome shotgun (WGS) entry which is preliminary data.</text>
</comment>
<proteinExistence type="predicted"/>
<dbReference type="AlphaFoldDB" id="A0AAD8J7N7"/>